<evidence type="ECO:0000313" key="2">
    <source>
        <dbReference type="EMBL" id="BAN27598.1"/>
    </source>
</evidence>
<reference evidence="2 3" key="1">
    <citation type="journal article" date="2013" name="Genome Announc.">
        <title>Complete Genome Sequence of Burkholderia sp. Strain RPE64, Bacterial Symbiont of the Bean Bug Riptortus pedestris.</title>
        <authorList>
            <person name="Shibata T.F."/>
            <person name="Maeda T."/>
            <person name="Nikoh N."/>
            <person name="Yamaguchi K."/>
            <person name="Oshima K."/>
            <person name="Hattori M."/>
            <person name="Nishiyama T."/>
            <person name="Hasebe M."/>
            <person name="Fukatsu T."/>
            <person name="Kikuchi Y."/>
            <person name="Shigenobu S."/>
        </authorList>
    </citation>
    <scope>NUCLEOTIDE SEQUENCE [LARGE SCALE GENOMIC DNA]</scope>
    <source>
        <plasmid evidence="2 3">p1</plasmid>
    </source>
</reference>
<reference evidence="2 3" key="2">
    <citation type="journal article" date="2018" name="Int. J. Syst. Evol. Microbiol.">
        <title>Burkholderia insecticola sp. nov., a gut symbiotic bacterium of the bean bug Riptortus pedestris.</title>
        <authorList>
            <person name="Takeshita K."/>
            <person name="Tamaki H."/>
            <person name="Ohbayashi T."/>
            <person name="Meng X.-Y."/>
            <person name="Sone T."/>
            <person name="Mitani Y."/>
            <person name="Peeters C."/>
            <person name="Kikuchi Y."/>
            <person name="Vandamme P."/>
        </authorList>
    </citation>
    <scope>NUCLEOTIDE SEQUENCE [LARGE SCALE GENOMIC DNA]</scope>
    <source>
        <strain evidence="2">RPE64</strain>
        <plasmid evidence="2 3">p1</plasmid>
    </source>
</reference>
<dbReference type="HOGENOM" id="CLU_2536099_0_0_4"/>
<dbReference type="KEGG" id="buo:BRPE64_DCDS06620"/>
<organism evidence="2 3">
    <name type="scientific">Caballeronia insecticola</name>
    <dbReference type="NCBI Taxonomy" id="758793"/>
    <lineage>
        <taxon>Bacteria</taxon>
        <taxon>Pseudomonadati</taxon>
        <taxon>Pseudomonadota</taxon>
        <taxon>Betaproteobacteria</taxon>
        <taxon>Burkholderiales</taxon>
        <taxon>Burkholderiaceae</taxon>
        <taxon>Caballeronia</taxon>
    </lineage>
</organism>
<name>R4WSH5_9BURK</name>
<protein>
    <submittedName>
        <fullName evidence="2">Uncharacterized protein</fullName>
    </submittedName>
</protein>
<feature type="region of interest" description="Disordered" evidence="1">
    <location>
        <begin position="15"/>
        <end position="46"/>
    </location>
</feature>
<geneLocation type="plasmid" evidence="2 3">
    <name>p1</name>
</geneLocation>
<evidence type="ECO:0000256" key="1">
    <source>
        <dbReference type="SAM" id="MobiDB-lite"/>
    </source>
</evidence>
<evidence type="ECO:0000313" key="3">
    <source>
        <dbReference type="Proteomes" id="UP000013966"/>
    </source>
</evidence>
<keyword evidence="2" id="KW-0614">Plasmid</keyword>
<dbReference type="AlphaFoldDB" id="R4WSH5"/>
<dbReference type="EMBL" id="AP013061">
    <property type="protein sequence ID" value="BAN27598.1"/>
    <property type="molecule type" value="Genomic_DNA"/>
</dbReference>
<dbReference type="Proteomes" id="UP000013966">
    <property type="component" value="Plasmid p1"/>
</dbReference>
<accession>R4WSH5</accession>
<proteinExistence type="predicted"/>
<sequence>MRVVAGHIAGRSMRITYPNGGGTGIPRACNRQPRASRPPAQGATGVRRSTRLDGVDHVLITCRHSSALEARMRLASRDAIRHR</sequence>
<keyword evidence="3" id="KW-1185">Reference proteome</keyword>
<gene>
    <name evidence="2" type="ORF">BRPE64_DCDS06620</name>
</gene>
<dbReference type="PATRIC" id="fig|758793.3.peg.5806"/>